<proteinExistence type="predicted"/>
<reference evidence="7" key="1">
    <citation type="submission" date="2013-12" db="EMBL/GenBank/DDBJ databases">
        <title>The Genome Sequence of Aphanomyces invadans NJM9701.</title>
        <authorList>
            <consortium name="The Broad Institute Genomics Platform"/>
            <person name="Russ C."/>
            <person name="Tyler B."/>
            <person name="van West P."/>
            <person name="Dieguez-Uribeondo J."/>
            <person name="Young S.K."/>
            <person name="Zeng Q."/>
            <person name="Gargeya S."/>
            <person name="Fitzgerald M."/>
            <person name="Abouelleil A."/>
            <person name="Alvarado L."/>
            <person name="Chapman S.B."/>
            <person name="Gainer-Dewar J."/>
            <person name="Goldberg J."/>
            <person name="Griggs A."/>
            <person name="Gujja S."/>
            <person name="Hansen M."/>
            <person name="Howarth C."/>
            <person name="Imamovic A."/>
            <person name="Ireland A."/>
            <person name="Larimer J."/>
            <person name="McCowan C."/>
            <person name="Murphy C."/>
            <person name="Pearson M."/>
            <person name="Poon T.W."/>
            <person name="Priest M."/>
            <person name="Roberts A."/>
            <person name="Saif S."/>
            <person name="Shea T."/>
            <person name="Sykes S."/>
            <person name="Wortman J."/>
            <person name="Nusbaum C."/>
            <person name="Birren B."/>
        </authorList>
    </citation>
    <scope>NUCLEOTIDE SEQUENCE [LARGE SCALE GENOMIC DNA]</scope>
    <source>
        <strain evidence="7">NJM9701</strain>
    </source>
</reference>
<dbReference type="InterPro" id="IPR013083">
    <property type="entry name" value="Znf_RING/FYVE/PHD"/>
</dbReference>
<dbReference type="GO" id="GO:0008289">
    <property type="term" value="F:lipid binding"/>
    <property type="evidence" value="ECO:0007669"/>
    <property type="project" value="InterPro"/>
</dbReference>
<dbReference type="VEuPathDB" id="FungiDB:H310_10195"/>
<dbReference type="InterPro" id="IPR011011">
    <property type="entry name" value="Znf_FYVE_PHD"/>
</dbReference>
<evidence type="ECO:0000256" key="3">
    <source>
        <dbReference type="ARBA" id="ARBA00022833"/>
    </source>
</evidence>
<evidence type="ECO:0000313" key="7">
    <source>
        <dbReference type="EMBL" id="ETV96441.1"/>
    </source>
</evidence>
<dbReference type="InterPro" id="IPR017455">
    <property type="entry name" value="Znf_FYVE-rel"/>
</dbReference>
<evidence type="ECO:0000256" key="4">
    <source>
        <dbReference type="PROSITE-ProRule" id="PRU00091"/>
    </source>
</evidence>
<keyword evidence="3" id="KW-0862">Zinc</keyword>
<dbReference type="InterPro" id="IPR023393">
    <property type="entry name" value="START-like_dom_sf"/>
</dbReference>
<dbReference type="PROSITE" id="PS50178">
    <property type="entry name" value="ZF_FYVE"/>
    <property type="match status" value="1"/>
</dbReference>
<dbReference type="InterPro" id="IPR002913">
    <property type="entry name" value="START_lipid-bd_dom"/>
</dbReference>
<keyword evidence="1" id="KW-0479">Metal-binding</keyword>
<protein>
    <recommendedName>
        <fullName evidence="8">FYVE-type domain-containing protein</fullName>
    </recommendedName>
</protein>
<evidence type="ECO:0000259" key="5">
    <source>
        <dbReference type="PROSITE" id="PS50178"/>
    </source>
</evidence>
<dbReference type="InterPro" id="IPR052727">
    <property type="entry name" value="Rab4/Rab5_effector"/>
</dbReference>
<dbReference type="PANTHER" id="PTHR13510">
    <property type="entry name" value="FYVE-FINGER-CONTAINING RAB5 EFFECTOR PROTEIN RABENOSYN-5-RELATED"/>
    <property type="match status" value="1"/>
</dbReference>
<evidence type="ECO:0000259" key="6">
    <source>
        <dbReference type="PROSITE" id="PS50848"/>
    </source>
</evidence>
<organism evidence="7">
    <name type="scientific">Aphanomyces invadans</name>
    <dbReference type="NCBI Taxonomy" id="157072"/>
    <lineage>
        <taxon>Eukaryota</taxon>
        <taxon>Sar</taxon>
        <taxon>Stramenopiles</taxon>
        <taxon>Oomycota</taxon>
        <taxon>Saprolegniomycetes</taxon>
        <taxon>Saprolegniales</taxon>
        <taxon>Verrucalvaceae</taxon>
        <taxon>Aphanomyces</taxon>
    </lineage>
</organism>
<evidence type="ECO:0008006" key="8">
    <source>
        <dbReference type="Google" id="ProtNLM"/>
    </source>
</evidence>
<dbReference type="PROSITE" id="PS50848">
    <property type="entry name" value="START"/>
    <property type="match status" value="1"/>
</dbReference>
<dbReference type="InterPro" id="IPR000306">
    <property type="entry name" value="Znf_FYVE"/>
</dbReference>
<dbReference type="Gene3D" id="3.30.40.10">
    <property type="entry name" value="Zinc/RING finger domain, C3HC4 (zinc finger)"/>
    <property type="match status" value="1"/>
</dbReference>
<dbReference type="AlphaFoldDB" id="A0A024TS59"/>
<dbReference type="GO" id="GO:0008270">
    <property type="term" value="F:zinc ion binding"/>
    <property type="evidence" value="ECO:0007669"/>
    <property type="project" value="UniProtKB-KW"/>
</dbReference>
<keyword evidence="2 4" id="KW-0863">Zinc-finger</keyword>
<accession>A0A024TS59</accession>
<dbReference type="OrthoDB" id="3045089at2759"/>
<dbReference type="RefSeq" id="XP_008874704.1">
    <property type="nucleotide sequence ID" value="XM_008876482.1"/>
</dbReference>
<dbReference type="SUPFAM" id="SSF55961">
    <property type="entry name" value="Bet v1-like"/>
    <property type="match status" value="1"/>
</dbReference>
<sequence>MSMATSLPLPQHFFLCPPLTDGEVAHFLVQASQNAMNVVSKAQLRGGCVPWTLMSDEADAKIYKAYDESNGSTLHCGVTQVVGTIEEVAALFKTETTEDAKEYCRRFGNRLLDAVVLYNVKPSSADTPLEKVGISWRAFKSPGGKIILNRDTCVLESHHEFKLGTQRGWVCALTSIEHPCCPDLEQELGLVRMQNYGSGHVVVESKTRPGYLDITYVTHVDVSLGKSEWVLDAVLRQKSWLADISMKKRCRNVAKIDQFLRENRLSQSRLLQCDAMVPVASCRKCFLCQSNFGPWKKRWNCLKCGQVVCTGCSRLWQLVGGDSSRRKPARFCTMCSSAPRTHMPTVIDVKRCNVGGNSNRGRRGQWHPIRDLRNSANSINDATTIASSDSEPPNHDRFVLLAPKQNTAHDVVLTKV</sequence>
<dbReference type="SUPFAM" id="SSF57903">
    <property type="entry name" value="FYVE/PHD zinc finger"/>
    <property type="match status" value="1"/>
</dbReference>
<feature type="domain" description="FYVE-type" evidence="5">
    <location>
        <begin position="285"/>
        <end position="340"/>
    </location>
</feature>
<dbReference type="PANTHER" id="PTHR13510:SF44">
    <property type="entry name" value="RABENOSYN-5"/>
    <property type="match status" value="1"/>
</dbReference>
<evidence type="ECO:0000256" key="1">
    <source>
        <dbReference type="ARBA" id="ARBA00022723"/>
    </source>
</evidence>
<name>A0A024TS59_9STRA</name>
<gene>
    <name evidence="7" type="ORF">H310_10195</name>
</gene>
<evidence type="ECO:0000256" key="2">
    <source>
        <dbReference type="ARBA" id="ARBA00022771"/>
    </source>
</evidence>
<feature type="domain" description="START" evidence="6">
    <location>
        <begin position="51"/>
        <end position="255"/>
    </location>
</feature>
<dbReference type="Pfam" id="PF01363">
    <property type="entry name" value="FYVE"/>
    <property type="match status" value="1"/>
</dbReference>
<dbReference type="Gene3D" id="3.30.530.20">
    <property type="match status" value="1"/>
</dbReference>
<dbReference type="EMBL" id="KI913976">
    <property type="protein sequence ID" value="ETV96441.1"/>
    <property type="molecule type" value="Genomic_DNA"/>
</dbReference>
<dbReference type="GeneID" id="20087245"/>